<feature type="compositionally biased region" description="Low complexity" evidence="1">
    <location>
        <begin position="257"/>
        <end position="277"/>
    </location>
</feature>
<dbReference type="GO" id="GO:0005634">
    <property type="term" value="C:nucleus"/>
    <property type="evidence" value="ECO:0007669"/>
    <property type="project" value="InterPro"/>
</dbReference>
<feature type="compositionally biased region" description="Basic residues" evidence="1">
    <location>
        <begin position="619"/>
        <end position="630"/>
    </location>
</feature>
<evidence type="ECO:0008006" key="4">
    <source>
        <dbReference type="Google" id="ProtNLM"/>
    </source>
</evidence>
<evidence type="ECO:0000313" key="3">
    <source>
        <dbReference type="RefSeq" id="XP_033463307.1"/>
    </source>
</evidence>
<dbReference type="Proteomes" id="UP000504637">
    <property type="component" value="Unplaced"/>
</dbReference>
<reference evidence="3" key="1">
    <citation type="submission" date="2020-01" db="EMBL/GenBank/DDBJ databases">
        <authorList>
            <consortium name="DOE Joint Genome Institute"/>
            <person name="Haridas S."/>
            <person name="Albert R."/>
            <person name="Binder M."/>
            <person name="Bloem J."/>
            <person name="Labutti K."/>
            <person name="Salamov A."/>
            <person name="Andreopoulos B."/>
            <person name="Baker S.E."/>
            <person name="Barry K."/>
            <person name="Bills G."/>
            <person name="Bluhm B.H."/>
            <person name="Cannon C."/>
            <person name="Castanera R."/>
            <person name="Culley D.E."/>
            <person name="Daum C."/>
            <person name="Ezra D."/>
            <person name="Gonzalez J.B."/>
            <person name="Henrissat B."/>
            <person name="Kuo A."/>
            <person name="Liang C."/>
            <person name="Lipzen A."/>
            <person name="Lutzoni F."/>
            <person name="Magnuson J."/>
            <person name="Mondo S."/>
            <person name="Nolan M."/>
            <person name="Ohm R."/>
            <person name="Pangilinan J."/>
            <person name="Park H.-J."/>
            <person name="Ramirez L."/>
            <person name="Alfaro M."/>
            <person name="Sun H."/>
            <person name="Tritt A."/>
            <person name="Yoshinaga Y."/>
            <person name="Zwiers L.-H."/>
            <person name="Turgeon B.G."/>
            <person name="Goodwin S.B."/>
            <person name="Spatafora J.W."/>
            <person name="Crous P.W."/>
            <person name="Grigoriev I.V."/>
        </authorList>
    </citation>
    <scope>NUCLEOTIDE SEQUENCE</scope>
    <source>
        <strain evidence="3">CBS 342.82</strain>
    </source>
</reference>
<dbReference type="InterPro" id="IPR019021">
    <property type="entry name" value="Mms22"/>
</dbReference>
<feature type="region of interest" description="Disordered" evidence="1">
    <location>
        <begin position="783"/>
        <end position="815"/>
    </location>
</feature>
<protein>
    <recommendedName>
        <fullName evidence="4">Mus7/MMS22 family-domain-containing protein</fullName>
    </recommendedName>
</protein>
<feature type="region of interest" description="Disordered" evidence="1">
    <location>
        <begin position="1"/>
        <end position="53"/>
    </location>
</feature>
<evidence type="ECO:0000256" key="1">
    <source>
        <dbReference type="SAM" id="MobiDB-lite"/>
    </source>
</evidence>
<feature type="region of interest" description="Disordered" evidence="1">
    <location>
        <begin position="351"/>
        <end position="442"/>
    </location>
</feature>
<feature type="compositionally biased region" description="Polar residues" evidence="1">
    <location>
        <begin position="784"/>
        <end position="795"/>
    </location>
</feature>
<dbReference type="Pfam" id="PF09462">
    <property type="entry name" value="Mus7"/>
    <property type="match status" value="1"/>
</dbReference>
<organism evidence="3">
    <name type="scientific">Dissoconium aciculare CBS 342.82</name>
    <dbReference type="NCBI Taxonomy" id="1314786"/>
    <lineage>
        <taxon>Eukaryota</taxon>
        <taxon>Fungi</taxon>
        <taxon>Dikarya</taxon>
        <taxon>Ascomycota</taxon>
        <taxon>Pezizomycotina</taxon>
        <taxon>Dothideomycetes</taxon>
        <taxon>Dothideomycetidae</taxon>
        <taxon>Mycosphaerellales</taxon>
        <taxon>Dissoconiaceae</taxon>
        <taxon>Dissoconium</taxon>
    </lineage>
</organism>
<gene>
    <name evidence="3" type="ORF">K489DRAFT_376670</name>
</gene>
<name>A0A6J3ME31_9PEZI</name>
<dbReference type="GO" id="GO:0035361">
    <property type="term" value="C:Cul8-RING ubiquitin ligase complex"/>
    <property type="evidence" value="ECO:0007669"/>
    <property type="project" value="TreeGrafter"/>
</dbReference>
<feature type="compositionally biased region" description="Basic and acidic residues" evidence="1">
    <location>
        <begin position="364"/>
        <end position="376"/>
    </location>
</feature>
<keyword evidence="2" id="KW-1185">Reference proteome</keyword>
<feature type="region of interest" description="Disordered" evidence="1">
    <location>
        <begin position="301"/>
        <end position="332"/>
    </location>
</feature>
<sequence length="2218" mass="248355">MKSWQARGEVQDSDDENLHVQPDVFADSDRPRKRIKYDHSRITGASDDDTSEDELAWTAPKLAAKLYGQNTSNAQNSIRSLETGNTNSIFLLSRERNDSQNDDQNGVDNSAKADQRPATPKAGRANPSPEHSQSTPLSVLSVLDMMSSPLSEPENSPVAPIGFVLLSPSPQRDSAGLPRIHFERSNPTEASANADNPRLWMYDRRRNLRARQEKQLHPYMYDKAQYQKQCRETGIRPVRLEEQHSAKPETQDQAAPSSSCGSNVPSSRSSSQDDSFSGLEASHDSLTFDALPNLASVGPGLGYFDDAQPSSDSEERTHSLPRAARPGALPRLGRIEQRLDFAVDPASIMQAPLSPSETSDDPEDHGKSSGLRPERRISKRGFRLPPQRAVTSLPTPDVSSSAKPPSRVIVSSASTSPEPIGASRLATSTVDISSEESSSDEHTDVGVEIEMINLQRERKRIKGVLPASWLRIDLQSRKAEQQGVPMMNNDRTTRMPTPQKGVARRLMNKEARLHDDSVSITISDGNSSDSEIIERDEAPPRMQQTTLVMGGIDMQPRLSRAVDDEIIENDWIDPMLLSGTSRQRIRKKPFNRQPRISDMFAHSTHDQNLLSEERTAKGGARKHAAGRRLPTKTSGRSQVKPPLRARKNINLSIVDAPDPDDGIRALPQFVRLARRQARKQHDLGRQSPTGKSLRLATSSETTEALATLTAWRKGSIAARRLTPQQDLTRTPSIPARSRSRALARVPLSRVSYNAIRFPANYSHSSSAKEQDDVDLMHARLQAESPHSQGMATDLNTPCRREPPRLSTKPLPVSRSRVPLRPKQQNLRAAQLETLESAFDAAHRTAAFERRIRALTNHGASAIQPLASHGVSLTRFLQEASGSEVVPPAPNVEREVVPEKPTAHHKVRRRSRKFVAQRLDAEARRYRQPDAVLPEDSPDVGVTERSQIEPTAEHVLSDLLPAGARYSLDFDIFPLHVGTFFHESTFIGSGDFKAALEISDNGAGRGSGTVRMTIQNDTFLWGAWNEDVASGFAKIPPTISSMFSAVQSFDNSADYANSVAHTSHRIDSLLRPVLLYLSKALHFLDPLDRVACVQEVQHLCSNLLEVAMETQVDLSTRKDPELRILQFAAVLAYQAHSICQDPVCGSALLQRCSQNLEKCIAFLASSAFKTSLEPVRDLYDEFRHTINREQGVKDQASMFSCIVVMNQIVRHTDNLATRFWSLMPPTLLPGLRPGPRMAELEKSWYDIFTVLPALEIDSAGVARVGSRLQRAEEDWSAIGKLIRNVLELYEGSCRIPGSSLNDYIRTILSRCSLLISRWGWRKSESVLGIIYDFFARRKFSLLHNEDSRGSPKFLERLHTQPSLEISTDDRSFHIFLKLIATSLLSMRKYHVYDDRRIGAIAWRFIPNHQRTFLKDADLQQSDLDSLRNHCDLLCTLYYASPPANRVSIEVLQGIVDHANSHLEACRLSVRTWANVTTFQASTSESIQVLDPLLKWLDAIISATIVQYHLARSEVEVAVNNAEGNVLMGNAYRESVIAKNQARLGSILIEALVGVQRALRSSSSVKVAECLIMRAPLPKILELFDPAQRRLLPVLSEVITTINAFLDVYKDTRQILMEETQSDDSQDFGDLGALHELIATESFLESDGLDAVDAIYRMTSQFVSNVIGADMASDDELLQKILDAWLRMGDARVPGHILRRPNYMSQYSNLGWNQMRETAQKRKFTPYIIARFVEIAEHDQEAKWPIFTSWLVSLVQREATLKFQHVLTSSLLNCWSTEPLLQNLPFYKDAQDDKFKVTLVVLRERRLLLISAVLSNIRESFDDTVSENPRGVQEIRARYAAILGDVMQAMKTNYQDLQTSDRTAVAAVDVQGAYVEFVHHVVSFLQQYILDICTIDRFFTDSAAFPLPAADPTYVVGRLRSYIPKLNQARTRKQLVIFLHSVSERAAIEGHQVYLINQISSSMFGIPERGSKSTPSLRHIFLSSILPAYIENCLISESGWVFTMPILRACQGVLKDLYYHVRLEEPASMSAADEMLTSVLQSMTSQLNVILSQPDRLAKQHVLAVVSAMLDISISCLPLTSFIEPVSSSANQNRIWDYFEAISAITNFMQMQMDGDVDEFDVPPVLTHPRVLCPWPDTKAYTEQQIIQANTDCFNQDGRYMIRKGTVLKEMHVETLDSASEQGKFRRTLDVFRTTLARAKREWRVHDAEAQNVFLHGLVV</sequence>
<accession>A0A6J3ME31</accession>
<dbReference type="GeneID" id="54361774"/>
<dbReference type="GO" id="GO:0031297">
    <property type="term" value="P:replication fork processing"/>
    <property type="evidence" value="ECO:0007669"/>
    <property type="project" value="InterPro"/>
</dbReference>
<dbReference type="RefSeq" id="XP_033463307.1">
    <property type="nucleotide sequence ID" value="XM_033603974.1"/>
</dbReference>
<feature type="compositionally biased region" description="Polar residues" evidence="1">
    <location>
        <begin position="389"/>
        <end position="417"/>
    </location>
</feature>
<feature type="region of interest" description="Disordered" evidence="1">
    <location>
        <begin position="243"/>
        <end position="280"/>
    </location>
</feature>
<feature type="region of interest" description="Disordered" evidence="1">
    <location>
        <begin position="614"/>
        <end position="642"/>
    </location>
</feature>
<feature type="region of interest" description="Disordered" evidence="1">
    <location>
        <begin position="94"/>
        <end position="136"/>
    </location>
</feature>
<dbReference type="GO" id="GO:0000724">
    <property type="term" value="P:double-strand break repair via homologous recombination"/>
    <property type="evidence" value="ECO:0007669"/>
    <property type="project" value="TreeGrafter"/>
</dbReference>
<dbReference type="OrthoDB" id="2386201at2759"/>
<reference evidence="3" key="2">
    <citation type="submission" date="2020-04" db="EMBL/GenBank/DDBJ databases">
        <authorList>
            <consortium name="NCBI Genome Project"/>
        </authorList>
    </citation>
    <scope>NUCLEOTIDE SEQUENCE</scope>
    <source>
        <strain evidence="3">CBS 342.82</strain>
    </source>
</reference>
<proteinExistence type="predicted"/>
<dbReference type="PANTHER" id="PTHR28122">
    <property type="entry name" value="E3 UBIQUITIN-PROTEIN LIGASE SUBSTRATE RECEPTOR MMS22"/>
    <property type="match status" value="1"/>
</dbReference>
<evidence type="ECO:0000313" key="2">
    <source>
        <dbReference type="Proteomes" id="UP000504637"/>
    </source>
</evidence>
<dbReference type="PANTHER" id="PTHR28122:SF1">
    <property type="entry name" value="E3 UBIQUITIN-PROTEIN LIGASE SUBSTRATE RECEPTOR MMS22"/>
    <property type="match status" value="1"/>
</dbReference>
<reference evidence="3" key="3">
    <citation type="submission" date="2025-08" db="UniProtKB">
        <authorList>
            <consortium name="RefSeq"/>
        </authorList>
    </citation>
    <scope>IDENTIFICATION</scope>
    <source>
        <strain evidence="3">CBS 342.82</strain>
    </source>
</reference>
<feature type="region of interest" description="Disordered" evidence="1">
    <location>
        <begin position="677"/>
        <end position="698"/>
    </location>
</feature>